<dbReference type="Proteomes" id="UP001500274">
    <property type="component" value="Unassembled WGS sequence"/>
</dbReference>
<dbReference type="InterPro" id="IPR036196">
    <property type="entry name" value="Ptyr_pPase_sf"/>
</dbReference>
<dbReference type="EMBL" id="BAAARI010000016">
    <property type="protein sequence ID" value="GAA2585474.1"/>
    <property type="molecule type" value="Genomic_DNA"/>
</dbReference>
<evidence type="ECO:0000313" key="4">
    <source>
        <dbReference type="Proteomes" id="UP001500274"/>
    </source>
</evidence>
<dbReference type="RefSeq" id="WP_344230082.1">
    <property type="nucleotide sequence ID" value="NZ_BAAARI010000016.1"/>
</dbReference>
<comment type="caution">
    <text evidence="3">The sequence shown here is derived from an EMBL/GenBank/DDBJ whole genome shotgun (WGS) entry which is preliminary data.</text>
</comment>
<dbReference type="Gene3D" id="3.40.50.2300">
    <property type="match status" value="1"/>
</dbReference>
<name>A0ABN3PHB1_9MICO</name>
<dbReference type="SMART" id="SM00226">
    <property type="entry name" value="LMWPc"/>
    <property type="match status" value="1"/>
</dbReference>
<dbReference type="InterPro" id="IPR023485">
    <property type="entry name" value="Ptyr_pPase"/>
</dbReference>
<organism evidence="3 4">
    <name type="scientific">Microbacterium binotii</name>
    <dbReference type="NCBI Taxonomy" id="462710"/>
    <lineage>
        <taxon>Bacteria</taxon>
        <taxon>Bacillati</taxon>
        <taxon>Actinomycetota</taxon>
        <taxon>Actinomycetes</taxon>
        <taxon>Micrococcales</taxon>
        <taxon>Microbacteriaceae</taxon>
        <taxon>Microbacterium</taxon>
    </lineage>
</organism>
<dbReference type="CDD" id="cd16345">
    <property type="entry name" value="LMWP_ArsC"/>
    <property type="match status" value="1"/>
</dbReference>
<dbReference type="PANTHER" id="PTHR43428">
    <property type="entry name" value="ARSENATE REDUCTASE"/>
    <property type="match status" value="1"/>
</dbReference>
<keyword evidence="4" id="KW-1185">Reference proteome</keyword>
<dbReference type="SUPFAM" id="SSF52788">
    <property type="entry name" value="Phosphotyrosine protein phosphatases I"/>
    <property type="match status" value="1"/>
</dbReference>
<accession>A0ABN3PHB1</accession>
<gene>
    <name evidence="3" type="ORF">GCM10009862_25610</name>
</gene>
<sequence length="134" mass="14070">MTDSTKPAVLFVCVHNAGRSQMAAGYLRALAGDRIDVFSAGSEPGNAINPAAVAVMAEEGIDLSGATPQILTTDAVRQADVVITMGCGDACPIFPGKRYEDWQLTDPAGQPVDVVREVRDDIKGRVQQLIASLG</sequence>
<evidence type="ECO:0000313" key="3">
    <source>
        <dbReference type="EMBL" id="GAA2585474.1"/>
    </source>
</evidence>
<feature type="domain" description="Phosphotyrosine protein phosphatase I" evidence="2">
    <location>
        <begin position="7"/>
        <end position="132"/>
    </location>
</feature>
<reference evidence="3 4" key="1">
    <citation type="journal article" date="2019" name="Int. J. Syst. Evol. Microbiol.">
        <title>The Global Catalogue of Microorganisms (GCM) 10K type strain sequencing project: providing services to taxonomists for standard genome sequencing and annotation.</title>
        <authorList>
            <consortium name="The Broad Institute Genomics Platform"/>
            <consortium name="The Broad Institute Genome Sequencing Center for Infectious Disease"/>
            <person name="Wu L."/>
            <person name="Ma J."/>
        </authorList>
    </citation>
    <scope>NUCLEOTIDE SEQUENCE [LARGE SCALE GENOMIC DNA]</scope>
    <source>
        <strain evidence="3 4">JCM 16365</strain>
    </source>
</reference>
<evidence type="ECO:0000259" key="2">
    <source>
        <dbReference type="SMART" id="SM00226"/>
    </source>
</evidence>
<keyword evidence="1" id="KW-0059">Arsenical resistance</keyword>
<dbReference type="Pfam" id="PF01451">
    <property type="entry name" value="LMWPc"/>
    <property type="match status" value="1"/>
</dbReference>
<evidence type="ECO:0000256" key="1">
    <source>
        <dbReference type="ARBA" id="ARBA00022849"/>
    </source>
</evidence>
<protein>
    <recommendedName>
        <fullName evidence="2">Phosphotyrosine protein phosphatase I domain-containing protein</fullName>
    </recommendedName>
</protein>
<dbReference type="PANTHER" id="PTHR43428:SF1">
    <property type="entry name" value="ARSENATE REDUCTASE"/>
    <property type="match status" value="1"/>
</dbReference>
<proteinExistence type="predicted"/>